<dbReference type="Gene3D" id="3.40.50.2000">
    <property type="entry name" value="Glycogen Phosphorylase B"/>
    <property type="match status" value="2"/>
</dbReference>
<evidence type="ECO:0000256" key="6">
    <source>
        <dbReference type="ARBA" id="ARBA00023056"/>
    </source>
</evidence>
<evidence type="ECO:0000256" key="7">
    <source>
        <dbReference type="HAMAP-Rule" id="MF_00484"/>
    </source>
</evidence>
<dbReference type="PATRIC" id="fig|1618331.3.peg.700"/>
<protein>
    <recommendedName>
        <fullName evidence="7">Glycogen synthase</fullName>
        <ecNumber evidence="7">2.4.1.21</ecNumber>
    </recommendedName>
    <alternativeName>
        <fullName evidence="7">Starch [bacterial glycogen] synthase</fullName>
    </alternativeName>
</protein>
<dbReference type="AlphaFoldDB" id="A0A0G0IPH7"/>
<evidence type="ECO:0000256" key="1">
    <source>
        <dbReference type="ARBA" id="ARBA00001478"/>
    </source>
</evidence>
<proteinExistence type="inferred from homology"/>
<dbReference type="UniPathway" id="UPA00164"/>
<comment type="similarity">
    <text evidence="3 7">Belongs to the glycosyltransferase 1 family. Bacterial/plant glycogen synthase subfamily.</text>
</comment>
<evidence type="ECO:0000313" key="11">
    <source>
        <dbReference type="Proteomes" id="UP000034508"/>
    </source>
</evidence>
<evidence type="ECO:0000313" key="10">
    <source>
        <dbReference type="EMBL" id="KKQ17931.1"/>
    </source>
</evidence>
<dbReference type="Pfam" id="PF08323">
    <property type="entry name" value="Glyco_transf_5"/>
    <property type="match status" value="1"/>
</dbReference>
<keyword evidence="5 7" id="KW-0808">Transferase</keyword>
<dbReference type="GO" id="GO:0009011">
    <property type="term" value="F:alpha-1,4-glucan glucosyltransferase (ADP-glucose donor) activity"/>
    <property type="evidence" value="ECO:0007669"/>
    <property type="project" value="UniProtKB-UniRule"/>
</dbReference>
<reference evidence="10 11" key="1">
    <citation type="journal article" date="2015" name="Nature">
        <title>rRNA introns, odd ribosomes, and small enigmatic genomes across a large radiation of phyla.</title>
        <authorList>
            <person name="Brown C.T."/>
            <person name="Hug L.A."/>
            <person name="Thomas B.C."/>
            <person name="Sharon I."/>
            <person name="Castelle C.J."/>
            <person name="Singh A."/>
            <person name="Wilkins M.J."/>
            <person name="Williams K.H."/>
            <person name="Banfield J.F."/>
        </authorList>
    </citation>
    <scope>NUCLEOTIDE SEQUENCE [LARGE SCALE GENOMIC DNA]</scope>
</reference>
<feature type="domain" description="Glycosyl transferase family 1" evidence="8">
    <location>
        <begin position="321"/>
        <end position="473"/>
    </location>
</feature>
<feature type="binding site" evidence="7">
    <location>
        <position position="38"/>
    </location>
    <ligand>
        <name>ADP-alpha-D-glucose</name>
        <dbReference type="ChEBI" id="CHEBI:57498"/>
    </ligand>
</feature>
<dbReference type="Proteomes" id="UP000034508">
    <property type="component" value="Unassembled WGS sequence"/>
</dbReference>
<comment type="pathway">
    <text evidence="7">Glycan biosynthesis; glycogen biosynthesis.</text>
</comment>
<evidence type="ECO:0000256" key="3">
    <source>
        <dbReference type="ARBA" id="ARBA00010281"/>
    </source>
</evidence>
<dbReference type="CDD" id="cd03791">
    <property type="entry name" value="GT5_Glycogen_synthase_DULL1-like"/>
    <property type="match status" value="1"/>
</dbReference>
<evidence type="ECO:0000256" key="2">
    <source>
        <dbReference type="ARBA" id="ARBA00002764"/>
    </source>
</evidence>
<dbReference type="PANTHER" id="PTHR45825">
    <property type="entry name" value="GRANULE-BOUND STARCH SYNTHASE 1, CHLOROPLASTIC/AMYLOPLASTIC"/>
    <property type="match status" value="1"/>
</dbReference>
<dbReference type="Pfam" id="PF00534">
    <property type="entry name" value="Glycos_transf_1"/>
    <property type="match status" value="1"/>
</dbReference>
<comment type="function">
    <text evidence="2 7">Synthesizes alpha-1,4-glucan chains using ADP-glucose.</text>
</comment>
<evidence type="ECO:0000259" key="8">
    <source>
        <dbReference type="Pfam" id="PF00534"/>
    </source>
</evidence>
<sequence>MEIKEHPLEYQGEKVAKKHHQEKLKILHVASELTPIVKAGGLGDVIGILTKALVKNFDVDIRIMIPLYKVIDQKKWQLELIMDGLKIKLPNNEYNRINVFKTFIPETKIRVYFINLPKYFSGESIYSHPKNGQDVHIPFTYFSRAVMEVIKAMDWRPDVINVHSWLTAMISKWLKTTYIKDKFFKNIATVLTIHVDSPGEMNFDQAKNLGLKRGDLKGPFKINNRNNISILGEGILNSDMINTVSPTYAYELLTKKSSPMLYKILRTRKKRLTGILNGIDYSNFDPRTNDDTPVKYWIDDLDKKVENKLFLQKKFGLTQSAELPLVCVVSRIAPQKGLDLIEDVLKDLVNMGGQFIILGEGWDKLEKVFIKAEKDNPKAVVAKMHFDGNLAQTIYAGSDMLLMPSRFEPCGLSQIIAMRFGTIPIVRKTGGLADTVRNGQTGFVFKKYEKNDFLEAINRAIEMYYNHKDRWREMQIRAMKKDFSWSSSARKYMWLYKKAIRNHKEDLKNEELKNKN</sequence>
<evidence type="ECO:0000256" key="4">
    <source>
        <dbReference type="ARBA" id="ARBA00022676"/>
    </source>
</evidence>
<dbReference type="NCBIfam" id="TIGR02095">
    <property type="entry name" value="glgA"/>
    <property type="match status" value="1"/>
</dbReference>
<dbReference type="GO" id="GO:0005978">
    <property type="term" value="P:glycogen biosynthetic process"/>
    <property type="evidence" value="ECO:0007669"/>
    <property type="project" value="UniProtKB-UniRule"/>
</dbReference>
<dbReference type="InterPro" id="IPR011835">
    <property type="entry name" value="GS/SS"/>
</dbReference>
<comment type="catalytic activity">
    <reaction evidence="1 7">
        <text>[(1-&gt;4)-alpha-D-glucosyl](n) + ADP-alpha-D-glucose = [(1-&gt;4)-alpha-D-glucosyl](n+1) + ADP + H(+)</text>
        <dbReference type="Rhea" id="RHEA:18189"/>
        <dbReference type="Rhea" id="RHEA-COMP:9584"/>
        <dbReference type="Rhea" id="RHEA-COMP:9587"/>
        <dbReference type="ChEBI" id="CHEBI:15378"/>
        <dbReference type="ChEBI" id="CHEBI:15444"/>
        <dbReference type="ChEBI" id="CHEBI:57498"/>
        <dbReference type="ChEBI" id="CHEBI:456216"/>
        <dbReference type="EC" id="2.4.1.21"/>
    </reaction>
</comment>
<dbReference type="EC" id="2.4.1.21" evidence="7"/>
<organism evidence="10 11">
    <name type="scientific">Berkelbacteria bacterium GW2011_GWA1_36_9</name>
    <dbReference type="NCBI Taxonomy" id="1618331"/>
    <lineage>
        <taxon>Bacteria</taxon>
        <taxon>Candidatus Berkelbacteria</taxon>
    </lineage>
</organism>
<dbReference type="SUPFAM" id="SSF53756">
    <property type="entry name" value="UDP-Glycosyltransferase/glycogen phosphorylase"/>
    <property type="match status" value="1"/>
</dbReference>
<gene>
    <name evidence="7" type="primary">glgA</name>
    <name evidence="10" type="ORF">US31_C0013G0014</name>
</gene>
<dbReference type="EMBL" id="LBSM01000013">
    <property type="protein sequence ID" value="KKQ17931.1"/>
    <property type="molecule type" value="Genomic_DNA"/>
</dbReference>
<dbReference type="InterPro" id="IPR001296">
    <property type="entry name" value="Glyco_trans_1"/>
</dbReference>
<comment type="caution">
    <text evidence="10">The sequence shown here is derived from an EMBL/GenBank/DDBJ whole genome shotgun (WGS) entry which is preliminary data.</text>
</comment>
<keyword evidence="4 7" id="KW-0328">Glycosyltransferase</keyword>
<accession>A0A0G0IPH7</accession>
<dbReference type="PANTHER" id="PTHR45825:SF11">
    <property type="entry name" value="ALPHA AMYLASE DOMAIN-CONTAINING PROTEIN"/>
    <property type="match status" value="1"/>
</dbReference>
<name>A0A0G0IPH7_9BACT</name>
<dbReference type="GO" id="GO:0004373">
    <property type="term" value="F:alpha-1,4-glucan glucosyltransferase (UDP-glucose donor) activity"/>
    <property type="evidence" value="ECO:0007669"/>
    <property type="project" value="InterPro"/>
</dbReference>
<evidence type="ECO:0000256" key="5">
    <source>
        <dbReference type="ARBA" id="ARBA00022679"/>
    </source>
</evidence>
<dbReference type="HAMAP" id="MF_00484">
    <property type="entry name" value="Glycogen_synth"/>
    <property type="match status" value="1"/>
</dbReference>
<dbReference type="InterPro" id="IPR013534">
    <property type="entry name" value="Starch_synth_cat_dom"/>
</dbReference>
<feature type="domain" description="Starch synthase catalytic" evidence="9">
    <location>
        <begin position="25"/>
        <end position="266"/>
    </location>
</feature>
<keyword evidence="6 7" id="KW-0320">Glycogen biosynthesis</keyword>
<evidence type="ECO:0000259" key="9">
    <source>
        <dbReference type="Pfam" id="PF08323"/>
    </source>
</evidence>